<sequence>MFLLTAVYGTDSFSPMQRALYLPGHALLMKAVVPYLIAAAVALPAGVLLGARHPAAVTIPAVSVSAIGGLLVAFTESAGVLSAGRVLGGLGTGASLGVTVALLLRFDRRRGPASAAMALLGALALIAAPPVNQAVSEAISFRWTFLLAEPLLAVALAAGIISGIVLITRRRTARPNPYGIAFPPPYQPPYPSPYPPPPPPPYQQPYPPSGPPQ</sequence>
<accession>A0A6I4MFD6</accession>
<comment type="subcellular location">
    <subcellularLocation>
        <location evidence="1">Cell membrane</location>
        <topology evidence="1">Multi-pass membrane protein</topology>
    </subcellularLocation>
</comment>
<dbReference type="EMBL" id="WBMS02000020">
    <property type="protein sequence ID" value="MWA03590.1"/>
    <property type="molecule type" value="Genomic_DNA"/>
</dbReference>
<evidence type="ECO:0000256" key="5">
    <source>
        <dbReference type="SAM" id="MobiDB-lite"/>
    </source>
</evidence>
<organism evidence="8 9">
    <name type="scientific">Actinomadura physcomitrii</name>
    <dbReference type="NCBI Taxonomy" id="2650748"/>
    <lineage>
        <taxon>Bacteria</taxon>
        <taxon>Bacillati</taxon>
        <taxon>Actinomycetota</taxon>
        <taxon>Actinomycetes</taxon>
        <taxon>Streptosporangiales</taxon>
        <taxon>Thermomonosporaceae</taxon>
        <taxon>Actinomadura</taxon>
    </lineage>
</organism>
<dbReference type="GO" id="GO:0005886">
    <property type="term" value="C:plasma membrane"/>
    <property type="evidence" value="ECO:0007669"/>
    <property type="project" value="UniProtKB-SubCell"/>
</dbReference>
<feature type="transmembrane region" description="Helical" evidence="6">
    <location>
        <begin position="86"/>
        <end position="106"/>
    </location>
</feature>
<dbReference type="InterPro" id="IPR011701">
    <property type="entry name" value="MFS"/>
</dbReference>
<reference evidence="8" key="1">
    <citation type="submission" date="2019-12" db="EMBL/GenBank/DDBJ databases">
        <title>Actinomadura physcomitrii sp. nov., a novel actinomycete isolated from moss [Physcomitrium sphaericum (Ludw) Fuernr].</title>
        <authorList>
            <person name="Zhuang X."/>
        </authorList>
    </citation>
    <scope>NUCLEOTIDE SEQUENCE [LARGE SCALE GENOMIC DNA]</scope>
    <source>
        <strain evidence="8">LD22</strain>
    </source>
</reference>
<evidence type="ECO:0000256" key="6">
    <source>
        <dbReference type="SAM" id="Phobius"/>
    </source>
</evidence>
<feature type="transmembrane region" description="Helical" evidence="6">
    <location>
        <begin position="55"/>
        <end position="74"/>
    </location>
</feature>
<dbReference type="AlphaFoldDB" id="A0A6I4MFD6"/>
<feature type="region of interest" description="Disordered" evidence="5">
    <location>
        <begin position="189"/>
        <end position="213"/>
    </location>
</feature>
<dbReference type="SUPFAM" id="SSF103473">
    <property type="entry name" value="MFS general substrate transporter"/>
    <property type="match status" value="1"/>
</dbReference>
<dbReference type="InterPro" id="IPR020846">
    <property type="entry name" value="MFS_dom"/>
</dbReference>
<name>A0A6I4MFD6_9ACTN</name>
<feature type="domain" description="Major facilitator superfamily (MFS) profile" evidence="7">
    <location>
        <begin position="1"/>
        <end position="213"/>
    </location>
</feature>
<dbReference type="PROSITE" id="PS50850">
    <property type="entry name" value="MFS"/>
    <property type="match status" value="1"/>
</dbReference>
<keyword evidence="3 6" id="KW-1133">Transmembrane helix</keyword>
<dbReference type="RefSeq" id="WP_151596128.1">
    <property type="nucleotide sequence ID" value="NZ_WBMS02000020.1"/>
</dbReference>
<comment type="caution">
    <text evidence="8">The sequence shown here is derived from an EMBL/GenBank/DDBJ whole genome shotgun (WGS) entry which is preliminary data.</text>
</comment>
<keyword evidence="9" id="KW-1185">Reference proteome</keyword>
<evidence type="ECO:0000313" key="9">
    <source>
        <dbReference type="Proteomes" id="UP000462055"/>
    </source>
</evidence>
<feature type="transmembrane region" description="Helical" evidence="6">
    <location>
        <begin position="143"/>
        <end position="167"/>
    </location>
</feature>
<keyword evidence="4 6" id="KW-0472">Membrane</keyword>
<dbReference type="InterPro" id="IPR036259">
    <property type="entry name" value="MFS_trans_sf"/>
</dbReference>
<protein>
    <submittedName>
        <fullName evidence="8">MFS transporter</fullName>
    </submittedName>
</protein>
<keyword evidence="2 6" id="KW-0812">Transmembrane</keyword>
<proteinExistence type="predicted"/>
<evidence type="ECO:0000256" key="3">
    <source>
        <dbReference type="ARBA" id="ARBA00022989"/>
    </source>
</evidence>
<gene>
    <name evidence="8" type="ORF">F8568_025040</name>
</gene>
<feature type="transmembrane region" description="Helical" evidence="6">
    <location>
        <begin position="20"/>
        <end position="43"/>
    </location>
</feature>
<evidence type="ECO:0000313" key="8">
    <source>
        <dbReference type="EMBL" id="MWA03590.1"/>
    </source>
</evidence>
<feature type="transmembrane region" description="Helical" evidence="6">
    <location>
        <begin position="113"/>
        <end position="131"/>
    </location>
</feature>
<dbReference type="Proteomes" id="UP000462055">
    <property type="component" value="Unassembled WGS sequence"/>
</dbReference>
<evidence type="ECO:0000259" key="7">
    <source>
        <dbReference type="PROSITE" id="PS50850"/>
    </source>
</evidence>
<evidence type="ECO:0000256" key="1">
    <source>
        <dbReference type="ARBA" id="ARBA00004651"/>
    </source>
</evidence>
<dbReference type="Pfam" id="PF07690">
    <property type="entry name" value="MFS_1"/>
    <property type="match status" value="1"/>
</dbReference>
<dbReference type="GO" id="GO:0022857">
    <property type="term" value="F:transmembrane transporter activity"/>
    <property type="evidence" value="ECO:0007669"/>
    <property type="project" value="InterPro"/>
</dbReference>
<dbReference type="Gene3D" id="1.20.1250.20">
    <property type="entry name" value="MFS general substrate transporter like domains"/>
    <property type="match status" value="1"/>
</dbReference>
<evidence type="ECO:0000256" key="4">
    <source>
        <dbReference type="ARBA" id="ARBA00023136"/>
    </source>
</evidence>
<evidence type="ECO:0000256" key="2">
    <source>
        <dbReference type="ARBA" id="ARBA00022692"/>
    </source>
</evidence>